<dbReference type="EMBL" id="VUJU01015393">
    <property type="protein sequence ID" value="KAF0694204.1"/>
    <property type="molecule type" value="Genomic_DNA"/>
</dbReference>
<reference evidence="1 2" key="1">
    <citation type="submission" date="2019-08" db="EMBL/GenBank/DDBJ databases">
        <title>Whole genome of Aphis craccivora.</title>
        <authorList>
            <person name="Voronova N.V."/>
            <person name="Shulinski R.S."/>
            <person name="Bandarenka Y.V."/>
            <person name="Zhorov D.G."/>
            <person name="Warner D."/>
        </authorList>
    </citation>
    <scope>NUCLEOTIDE SEQUENCE [LARGE SCALE GENOMIC DNA]</scope>
    <source>
        <strain evidence="1">180601</strain>
        <tissue evidence="1">Whole Body</tissue>
    </source>
</reference>
<evidence type="ECO:0000313" key="2">
    <source>
        <dbReference type="Proteomes" id="UP000478052"/>
    </source>
</evidence>
<sequence length="602" mass="67377">MGARVLDAETRRLYEASISQTAIPNLDGLLNFILENINICTDKPGMLDKTSKKVKNVRSGKSSFATTSSPKSSKCLCCQHDHMLYRCFVFKRKPVLDRRKFVTDKSLCFICLASGHTANKCTTTYTCKKCEGRHNTMLHLPTESADTSEKSGNAIVHTEKTSQKPTGSSASFSGNLSAETTVVLGTAVIRVQDDAGLLHPIRVLLDNGSQVSAMTLSCATKLGLKRHKNRNDVYALSQQLITRLKGVTQCEFIPSLSEYPRFNVTNVVVISQITSLMPSQPLPNAVRRRYGHLHLADPKFDCPGPIDMLIGCDVYPMLLFSKAEIINCPGLPSAMHTHLGWVINGPLQDVTPSSSTLLTITSTPPVEDMLQQFWTVEEPGSPAIKTTEDELCEDWFKKTVSRDLTGRFVVALPFRTRINLPTEVKSPDTGSVKLGSSRTMALNRLYNLERRLMKDPELYSAYKQFMNEYLSLGHMQPASIPGKYFIPHHAVAKRNNGKLKIRVVFDASAKTSTGYSLNDCLVTGPKLQLDISDVLLRSRFHRYLFVADIEKMYRQINICEEDRVYQHILWRDTPNEEVREFQLCTITYGVSAAPFLAIRCLH</sequence>
<feature type="non-terminal residue" evidence="1">
    <location>
        <position position="602"/>
    </location>
</feature>
<dbReference type="PANTHER" id="PTHR47331">
    <property type="entry name" value="PHD-TYPE DOMAIN-CONTAINING PROTEIN"/>
    <property type="match status" value="1"/>
</dbReference>
<proteinExistence type="predicted"/>
<comment type="caution">
    <text evidence="1">The sequence shown here is derived from an EMBL/GenBank/DDBJ whole genome shotgun (WGS) entry which is preliminary data.</text>
</comment>
<dbReference type="SUPFAM" id="SSF56672">
    <property type="entry name" value="DNA/RNA polymerases"/>
    <property type="match status" value="1"/>
</dbReference>
<dbReference type="Proteomes" id="UP000478052">
    <property type="component" value="Unassembled WGS sequence"/>
</dbReference>
<protein>
    <submittedName>
        <fullName evidence="1">Integrase catalytic domain-containing protein</fullName>
    </submittedName>
</protein>
<gene>
    <name evidence="1" type="ORF">FWK35_00037884</name>
</gene>
<dbReference type="GO" id="GO:0071897">
    <property type="term" value="P:DNA biosynthetic process"/>
    <property type="evidence" value="ECO:0007669"/>
    <property type="project" value="UniProtKB-ARBA"/>
</dbReference>
<keyword evidence="2" id="KW-1185">Reference proteome</keyword>
<accession>A0A6G0VKN9</accession>
<dbReference type="InterPro" id="IPR043502">
    <property type="entry name" value="DNA/RNA_pol_sf"/>
</dbReference>
<dbReference type="PANTHER" id="PTHR47331:SF5">
    <property type="entry name" value="RIBONUCLEASE H"/>
    <property type="match status" value="1"/>
</dbReference>
<evidence type="ECO:0000313" key="1">
    <source>
        <dbReference type="EMBL" id="KAF0694204.1"/>
    </source>
</evidence>
<organism evidence="1 2">
    <name type="scientific">Aphis craccivora</name>
    <name type="common">Cowpea aphid</name>
    <dbReference type="NCBI Taxonomy" id="307492"/>
    <lineage>
        <taxon>Eukaryota</taxon>
        <taxon>Metazoa</taxon>
        <taxon>Ecdysozoa</taxon>
        <taxon>Arthropoda</taxon>
        <taxon>Hexapoda</taxon>
        <taxon>Insecta</taxon>
        <taxon>Pterygota</taxon>
        <taxon>Neoptera</taxon>
        <taxon>Paraneoptera</taxon>
        <taxon>Hemiptera</taxon>
        <taxon>Sternorrhyncha</taxon>
        <taxon>Aphidomorpha</taxon>
        <taxon>Aphidoidea</taxon>
        <taxon>Aphididae</taxon>
        <taxon>Aphidini</taxon>
        <taxon>Aphis</taxon>
        <taxon>Aphis</taxon>
    </lineage>
</organism>
<name>A0A6G0VKN9_APHCR</name>
<dbReference type="AlphaFoldDB" id="A0A6G0VKN9"/>
<dbReference type="OrthoDB" id="6626799at2759"/>